<dbReference type="Proteomes" id="UP001153076">
    <property type="component" value="Unassembled WGS sequence"/>
</dbReference>
<sequence length="151" mass="17279">MPKRLSTDPEKQSVIRASYPWVAPRFRFSCSGSLSSTEEMAFHVLETFNWHLRRATFPSLPPPVDYQDLCSNFILSDAKVTALDFLLPEIVQVVFYTMVINDALELGVLSRDLAELLKSALVDLQWSTFEVWLRRNRDNLLRAYCPGPVSP</sequence>
<accession>A0A9Q1QEC5</accession>
<evidence type="ECO:0000313" key="2">
    <source>
        <dbReference type="Proteomes" id="UP001153076"/>
    </source>
</evidence>
<reference evidence="1" key="1">
    <citation type="submission" date="2022-04" db="EMBL/GenBank/DDBJ databases">
        <title>Carnegiea gigantea Genome sequencing and assembly v2.</title>
        <authorList>
            <person name="Copetti D."/>
            <person name="Sanderson M.J."/>
            <person name="Burquez A."/>
            <person name="Wojciechowski M.F."/>
        </authorList>
    </citation>
    <scope>NUCLEOTIDE SEQUENCE</scope>
    <source>
        <strain evidence="1">SGP5-SGP5p</strain>
        <tissue evidence="1">Aerial part</tissue>
    </source>
</reference>
<organism evidence="1 2">
    <name type="scientific">Carnegiea gigantea</name>
    <dbReference type="NCBI Taxonomy" id="171969"/>
    <lineage>
        <taxon>Eukaryota</taxon>
        <taxon>Viridiplantae</taxon>
        <taxon>Streptophyta</taxon>
        <taxon>Embryophyta</taxon>
        <taxon>Tracheophyta</taxon>
        <taxon>Spermatophyta</taxon>
        <taxon>Magnoliopsida</taxon>
        <taxon>eudicotyledons</taxon>
        <taxon>Gunneridae</taxon>
        <taxon>Pentapetalae</taxon>
        <taxon>Caryophyllales</taxon>
        <taxon>Cactineae</taxon>
        <taxon>Cactaceae</taxon>
        <taxon>Cactoideae</taxon>
        <taxon>Echinocereeae</taxon>
        <taxon>Carnegiea</taxon>
    </lineage>
</organism>
<dbReference type="AlphaFoldDB" id="A0A9Q1QEC5"/>
<proteinExistence type="predicted"/>
<keyword evidence="2" id="KW-1185">Reference proteome</keyword>
<gene>
    <name evidence="1" type="ORF">Cgig2_012998</name>
</gene>
<evidence type="ECO:0000313" key="1">
    <source>
        <dbReference type="EMBL" id="KAJ8439002.1"/>
    </source>
</evidence>
<comment type="caution">
    <text evidence="1">The sequence shown here is derived from an EMBL/GenBank/DDBJ whole genome shotgun (WGS) entry which is preliminary data.</text>
</comment>
<dbReference type="EMBL" id="JAKOGI010000234">
    <property type="protein sequence ID" value="KAJ8439002.1"/>
    <property type="molecule type" value="Genomic_DNA"/>
</dbReference>
<protein>
    <submittedName>
        <fullName evidence="1">Uncharacterized protein</fullName>
    </submittedName>
</protein>
<name>A0A9Q1QEC5_9CARY</name>